<evidence type="ECO:0000313" key="1">
    <source>
        <dbReference type="EMBL" id="RIA47497.1"/>
    </source>
</evidence>
<protein>
    <submittedName>
        <fullName evidence="1">Uncharacterized protein</fullName>
    </submittedName>
</protein>
<proteinExistence type="predicted"/>
<keyword evidence="2" id="KW-1185">Reference proteome</keyword>
<sequence>MTTQLPSLPSADLTRLQAIRPRDVALACLASLQGSTTIVGRSVKPWGVANARGALKALAAEGLAETAGGRWRLTTAGQAEAERRFDLNEADWPTLAEWQLPALALRLDARQPVTRRYLADARNFYACTLAVLFDLADPAICPKLSAMRAALVWRVAAARCPDLLSAEGPTDMTGPNDPLTRTLYLRFCGLTRGNVDQATPALLRRILPGASAGVGGLRRALVRAAVQNAPAATASEPAKTGIVAEPEDFAQAVTALARKLKTPRARGGTFSGGQVAIAQVYDAYIAKGHAPLSLDEFKSRLWAAVRAGADFHLTRLDIPDLMDDDLRKRSATPTRAGDVVHFVVVE</sequence>
<dbReference type="EMBL" id="QXDF01000002">
    <property type="protein sequence ID" value="RIA47497.1"/>
    <property type="molecule type" value="Genomic_DNA"/>
</dbReference>
<name>A0A397PK18_9HYPH</name>
<accession>A0A397PK18</accession>
<evidence type="ECO:0000313" key="2">
    <source>
        <dbReference type="Proteomes" id="UP000266273"/>
    </source>
</evidence>
<gene>
    <name evidence="1" type="ORF">BXY53_2051</name>
</gene>
<organism evidence="1 2">
    <name type="scientific">Dichotomicrobium thermohalophilum</name>
    <dbReference type="NCBI Taxonomy" id="933063"/>
    <lineage>
        <taxon>Bacteria</taxon>
        <taxon>Pseudomonadati</taxon>
        <taxon>Pseudomonadota</taxon>
        <taxon>Alphaproteobacteria</taxon>
        <taxon>Hyphomicrobiales</taxon>
        <taxon>Hyphomicrobiaceae</taxon>
        <taxon>Dichotomicrobium</taxon>
    </lineage>
</organism>
<dbReference type="Proteomes" id="UP000266273">
    <property type="component" value="Unassembled WGS sequence"/>
</dbReference>
<dbReference type="RefSeq" id="WP_119061880.1">
    <property type="nucleotide sequence ID" value="NZ_QXDF01000002.1"/>
</dbReference>
<reference evidence="1 2" key="1">
    <citation type="submission" date="2018-08" db="EMBL/GenBank/DDBJ databases">
        <title>Genomic Encyclopedia of Archaeal and Bacterial Type Strains, Phase II (KMG-II): from individual species to whole genera.</title>
        <authorList>
            <person name="Goeker M."/>
        </authorList>
    </citation>
    <scope>NUCLEOTIDE SEQUENCE [LARGE SCALE GENOMIC DNA]</scope>
    <source>
        <strain evidence="1 2">DSM 5002</strain>
    </source>
</reference>
<comment type="caution">
    <text evidence="1">The sequence shown here is derived from an EMBL/GenBank/DDBJ whole genome shotgun (WGS) entry which is preliminary data.</text>
</comment>
<dbReference type="AlphaFoldDB" id="A0A397PK18"/>